<gene>
    <name evidence="2" type="ORF">SAMN05192533_12516</name>
</gene>
<sequence length="144" mass="16767">MDRYADAKDDLITLKKAVEQLEEDIEEKLKTIKKCDNPAEPFPQEFNEISLLITPNVDFVQDRVANLEKLLIDSALKFELPSSLFPSIVQRNIYEYTKKFFALEIKENSRVRDIFISNLKGYIEKMNKGITRLLRIQHVNSACD</sequence>
<name>A0A1H8K8J8_9BACI</name>
<keyword evidence="1" id="KW-0175">Coiled coil</keyword>
<dbReference type="AlphaFoldDB" id="A0A1H8K8J8"/>
<proteinExistence type="predicted"/>
<reference evidence="3" key="1">
    <citation type="submission" date="2016-10" db="EMBL/GenBank/DDBJ databases">
        <authorList>
            <person name="Varghese N."/>
            <person name="Submissions S."/>
        </authorList>
    </citation>
    <scope>NUCLEOTIDE SEQUENCE [LARGE SCALE GENOMIC DNA]</scope>
    <source>
        <strain evidence="3">B48,IBRC-M 10115,DSM 25386,CECT 8001</strain>
    </source>
</reference>
<evidence type="ECO:0000256" key="1">
    <source>
        <dbReference type="SAM" id="Coils"/>
    </source>
</evidence>
<keyword evidence="3" id="KW-1185">Reference proteome</keyword>
<evidence type="ECO:0000313" key="2">
    <source>
        <dbReference type="EMBL" id="SEN88796.1"/>
    </source>
</evidence>
<protein>
    <submittedName>
        <fullName evidence="2">Uncharacterized protein</fullName>
    </submittedName>
</protein>
<dbReference type="STRING" id="930146.SAMN05192533_12516"/>
<feature type="coiled-coil region" evidence="1">
    <location>
        <begin position="4"/>
        <end position="31"/>
    </location>
</feature>
<dbReference type="Proteomes" id="UP000198553">
    <property type="component" value="Unassembled WGS sequence"/>
</dbReference>
<accession>A0A1H8K8J8</accession>
<evidence type="ECO:0000313" key="3">
    <source>
        <dbReference type="Proteomes" id="UP000198553"/>
    </source>
</evidence>
<dbReference type="RefSeq" id="WP_090750274.1">
    <property type="nucleotide sequence ID" value="NZ_FOBW01000025.1"/>
</dbReference>
<organism evidence="2 3">
    <name type="scientific">Mesobacillus persicus</name>
    <dbReference type="NCBI Taxonomy" id="930146"/>
    <lineage>
        <taxon>Bacteria</taxon>
        <taxon>Bacillati</taxon>
        <taxon>Bacillota</taxon>
        <taxon>Bacilli</taxon>
        <taxon>Bacillales</taxon>
        <taxon>Bacillaceae</taxon>
        <taxon>Mesobacillus</taxon>
    </lineage>
</organism>
<dbReference type="EMBL" id="FOBW01000025">
    <property type="protein sequence ID" value="SEN88796.1"/>
    <property type="molecule type" value="Genomic_DNA"/>
</dbReference>